<organism evidence="3 4">
    <name type="scientific">Lactuca saligna</name>
    <name type="common">Willowleaf lettuce</name>
    <dbReference type="NCBI Taxonomy" id="75948"/>
    <lineage>
        <taxon>Eukaryota</taxon>
        <taxon>Viridiplantae</taxon>
        <taxon>Streptophyta</taxon>
        <taxon>Embryophyta</taxon>
        <taxon>Tracheophyta</taxon>
        <taxon>Spermatophyta</taxon>
        <taxon>Magnoliopsida</taxon>
        <taxon>eudicotyledons</taxon>
        <taxon>Gunneridae</taxon>
        <taxon>Pentapetalae</taxon>
        <taxon>asterids</taxon>
        <taxon>campanulids</taxon>
        <taxon>Asterales</taxon>
        <taxon>Asteraceae</taxon>
        <taxon>Cichorioideae</taxon>
        <taxon>Cichorieae</taxon>
        <taxon>Lactucinae</taxon>
        <taxon>Lactuca</taxon>
    </lineage>
</organism>
<dbReference type="PANTHER" id="PTHR46929">
    <property type="entry name" value="EXPRESSED PROTEIN"/>
    <property type="match status" value="1"/>
</dbReference>
<sequence length="301" mass="34777">MMKEEQVTKKEQIKWTDSMDYCFIQSMMTQDEKGLRISGSFIPQAYNNMMEELNQKFGKSLTKNHLKNRLKTLKLGFSQWYDMFRGTSLSGFGWNSETQLIEADEEVWANLINDRASGVHAETPKEKNARLNRTGDIEVETIEEVDKLLASNDITLEKQQKNNEDDDDEGLDDIQVLSPTCFSPVQNSSSEKYKSKKRKHEIEDEDELEAEPKSFEKVIMSAVKDVPSAMREGNKIFENSHHRVYTGDEIYKELEPMDLEPDELSEDLMFLSRNQSDAGTLFRVPFKIRKSLLKKMMGASK</sequence>
<reference evidence="3" key="1">
    <citation type="submission" date="2023-04" db="EMBL/GenBank/DDBJ databases">
        <authorList>
            <person name="Vijverberg K."/>
            <person name="Xiong W."/>
            <person name="Schranz E."/>
        </authorList>
    </citation>
    <scope>NUCLEOTIDE SEQUENCE</scope>
</reference>
<evidence type="ECO:0000313" key="4">
    <source>
        <dbReference type="Proteomes" id="UP001177003"/>
    </source>
</evidence>
<dbReference type="InterPro" id="IPR024752">
    <property type="entry name" value="Myb/SANT-like_dom"/>
</dbReference>
<dbReference type="PANTHER" id="PTHR46929:SF4">
    <property type="entry name" value="MYB_SANT-LIKE DOMAIN-CONTAINING PROTEIN"/>
    <property type="match status" value="1"/>
</dbReference>
<feature type="region of interest" description="Disordered" evidence="1">
    <location>
        <begin position="156"/>
        <end position="210"/>
    </location>
</feature>
<evidence type="ECO:0000259" key="2">
    <source>
        <dbReference type="Pfam" id="PF12776"/>
    </source>
</evidence>
<evidence type="ECO:0000313" key="3">
    <source>
        <dbReference type="EMBL" id="CAI9274674.1"/>
    </source>
</evidence>
<proteinExistence type="predicted"/>
<dbReference type="EMBL" id="OX465079">
    <property type="protein sequence ID" value="CAI9274674.1"/>
    <property type="molecule type" value="Genomic_DNA"/>
</dbReference>
<dbReference type="AlphaFoldDB" id="A0AA36DWZ3"/>
<dbReference type="Pfam" id="PF12776">
    <property type="entry name" value="Myb_DNA-bind_3"/>
    <property type="match status" value="1"/>
</dbReference>
<accession>A0AA36DWZ3</accession>
<evidence type="ECO:0000256" key="1">
    <source>
        <dbReference type="SAM" id="MobiDB-lite"/>
    </source>
</evidence>
<protein>
    <recommendedName>
        <fullName evidence="2">Myb/SANT-like domain-containing protein</fullName>
    </recommendedName>
</protein>
<feature type="compositionally biased region" description="Polar residues" evidence="1">
    <location>
        <begin position="177"/>
        <end position="187"/>
    </location>
</feature>
<keyword evidence="4" id="KW-1185">Reference proteome</keyword>
<dbReference type="Proteomes" id="UP001177003">
    <property type="component" value="Chromosome 3"/>
</dbReference>
<gene>
    <name evidence="3" type="ORF">LSALG_LOCUS14736</name>
</gene>
<name>A0AA36DWZ3_LACSI</name>
<feature type="domain" description="Myb/SANT-like" evidence="2">
    <location>
        <begin position="14"/>
        <end position="110"/>
    </location>
</feature>